<proteinExistence type="predicted"/>
<dbReference type="SUPFAM" id="SSF52402">
    <property type="entry name" value="Adenine nucleotide alpha hydrolases-like"/>
    <property type="match status" value="1"/>
</dbReference>
<keyword evidence="1" id="KW-0175">Coiled coil</keyword>
<feature type="coiled-coil region" evidence="1">
    <location>
        <begin position="57"/>
        <end position="84"/>
    </location>
</feature>
<name>A0A2P7S2B5_9HYPH</name>
<sequence>MSYKSIFVNIDIDCAAVGPIVGYAAALARDFDAHLTGLCGTDIPLPVVAADGMVFDGEAMVVERKEIEARHKELEAEFDKALSGVAVKSQMGVLGLRSDAISGRRSANSRPDLVCPLKSGPPRSRLLSRCEVHPVFGPAGAGIFRG</sequence>
<evidence type="ECO:0008006" key="4">
    <source>
        <dbReference type="Google" id="ProtNLM"/>
    </source>
</evidence>
<gene>
    <name evidence="2" type="ORF">C7I85_23855</name>
</gene>
<dbReference type="AlphaFoldDB" id="A0A2P7S2B5"/>
<evidence type="ECO:0000256" key="1">
    <source>
        <dbReference type="SAM" id="Coils"/>
    </source>
</evidence>
<dbReference type="Proteomes" id="UP000240653">
    <property type="component" value="Unassembled WGS sequence"/>
</dbReference>
<keyword evidence="3" id="KW-1185">Reference proteome</keyword>
<dbReference type="OrthoDB" id="9804721at2"/>
<evidence type="ECO:0000313" key="2">
    <source>
        <dbReference type="EMBL" id="PSJ56604.1"/>
    </source>
</evidence>
<protein>
    <recommendedName>
        <fullName evidence="4">Universal stress protein</fullName>
    </recommendedName>
</protein>
<comment type="caution">
    <text evidence="2">The sequence shown here is derived from an EMBL/GenBank/DDBJ whole genome shotgun (WGS) entry which is preliminary data.</text>
</comment>
<evidence type="ECO:0000313" key="3">
    <source>
        <dbReference type="Proteomes" id="UP000240653"/>
    </source>
</evidence>
<organism evidence="2 3">
    <name type="scientific">Pseudaminobacter soli</name>
    <name type="common">ex Li et al. 2025</name>
    <dbReference type="NCBI Taxonomy" id="1295366"/>
    <lineage>
        <taxon>Bacteria</taxon>
        <taxon>Pseudomonadati</taxon>
        <taxon>Pseudomonadota</taxon>
        <taxon>Alphaproteobacteria</taxon>
        <taxon>Hyphomicrobiales</taxon>
        <taxon>Phyllobacteriaceae</taxon>
        <taxon>Pseudaminobacter</taxon>
    </lineage>
</organism>
<reference evidence="2 3" key="1">
    <citation type="submission" date="2018-03" db="EMBL/GenBank/DDBJ databases">
        <title>The draft genome of Mesorhizobium soli JCM 19897.</title>
        <authorList>
            <person name="Li L."/>
            <person name="Liu L."/>
            <person name="Liang L."/>
            <person name="Wang T."/>
            <person name="Zhang X."/>
        </authorList>
    </citation>
    <scope>NUCLEOTIDE SEQUENCE [LARGE SCALE GENOMIC DNA]</scope>
    <source>
        <strain evidence="2 3">JCM 19897</strain>
    </source>
</reference>
<accession>A0A2P7S2B5</accession>
<dbReference type="RefSeq" id="WP_106726522.1">
    <property type="nucleotide sequence ID" value="NZ_PXYL01000017.1"/>
</dbReference>
<dbReference type="EMBL" id="PXYL01000017">
    <property type="protein sequence ID" value="PSJ56604.1"/>
    <property type="molecule type" value="Genomic_DNA"/>
</dbReference>